<organism evidence="2">
    <name type="scientific">Echinococcus granulosus</name>
    <name type="common">Hydatid tapeworm</name>
    <dbReference type="NCBI Taxonomy" id="6210"/>
    <lineage>
        <taxon>Eukaryota</taxon>
        <taxon>Metazoa</taxon>
        <taxon>Spiralia</taxon>
        <taxon>Lophotrochozoa</taxon>
        <taxon>Platyhelminthes</taxon>
        <taxon>Cestoda</taxon>
        <taxon>Eucestoda</taxon>
        <taxon>Cyclophyllidea</taxon>
        <taxon>Taeniidae</taxon>
        <taxon>Echinococcus</taxon>
        <taxon>Echinococcus granulosus group</taxon>
    </lineage>
</organism>
<protein>
    <submittedName>
        <fullName evidence="2 4">Sphingolipid delta4 desaturase DES1</fullName>
    </submittedName>
</protein>
<dbReference type="Pfam" id="PF00487">
    <property type="entry name" value="FA_desaturase"/>
    <property type="match status" value="1"/>
</dbReference>
<reference evidence="2" key="2">
    <citation type="submission" date="2014-06" db="EMBL/GenBank/DDBJ databases">
        <authorList>
            <person name="Aslett M."/>
        </authorList>
    </citation>
    <scope>NUCLEOTIDE SEQUENCE</scope>
</reference>
<dbReference type="PANTHER" id="PTHR12879">
    <property type="entry name" value="SPHINGOLIPID DELTA 4 DESATURASE/C-4 HYDROXYLASE PROTEIN DES2"/>
    <property type="match status" value="1"/>
</dbReference>
<dbReference type="GO" id="GO:0016020">
    <property type="term" value="C:membrane"/>
    <property type="evidence" value="ECO:0007669"/>
    <property type="project" value="GOC"/>
</dbReference>
<name>A0A068WX77_ECHGR</name>
<evidence type="ECO:0000313" key="4">
    <source>
        <dbReference type="WBParaSite" id="EgrG_000346400"/>
    </source>
</evidence>
<evidence type="ECO:0000259" key="1">
    <source>
        <dbReference type="Pfam" id="PF00487"/>
    </source>
</evidence>
<dbReference type="Proteomes" id="UP000492820">
    <property type="component" value="Unassembled WGS sequence"/>
</dbReference>
<dbReference type="EMBL" id="LK028586">
    <property type="protein sequence ID" value="CDS22247.1"/>
    <property type="molecule type" value="Genomic_DNA"/>
</dbReference>
<dbReference type="GO" id="GO:0046513">
    <property type="term" value="P:ceramide biosynthetic process"/>
    <property type="evidence" value="ECO:0007669"/>
    <property type="project" value="TreeGrafter"/>
</dbReference>
<gene>
    <name evidence="2" type="ORF">EgrG_000346400</name>
</gene>
<dbReference type="WBParaSite" id="EgrG_000346400">
    <property type="protein sequence ID" value="EgrG_000346400"/>
    <property type="gene ID" value="EgrG_000346400"/>
</dbReference>
<evidence type="ECO:0000313" key="2">
    <source>
        <dbReference type="EMBL" id="CDS22247.1"/>
    </source>
</evidence>
<dbReference type="PANTHER" id="PTHR12879:SF8">
    <property type="entry name" value="SPHINGOLIPID DELTA(4)-DESATURASE DES1"/>
    <property type="match status" value="1"/>
</dbReference>
<evidence type="ECO:0000313" key="3">
    <source>
        <dbReference type="Proteomes" id="UP000492820"/>
    </source>
</evidence>
<feature type="domain" description="Fatty acid desaturase" evidence="1">
    <location>
        <begin position="10"/>
        <end position="100"/>
    </location>
</feature>
<dbReference type="InterPro" id="IPR005804">
    <property type="entry name" value="FA_desaturase_dom"/>
</dbReference>
<reference evidence="4" key="3">
    <citation type="submission" date="2020-10" db="UniProtKB">
        <authorList>
            <consortium name="WormBaseParasite"/>
        </authorList>
    </citation>
    <scope>IDENTIFICATION</scope>
</reference>
<sequence length="105" mass="12082">MVQSVFDVIAWHCLDNCAFAYLLMGTVSGFGSHSVAGHVISEHYLFADNLVTHSYYGLLNIPLFNVGYHVEHHDFPYIPFTRLHKLKELAPEFYNHLPYHSSLCR</sequence>
<accession>A0A068WX77</accession>
<dbReference type="AlphaFoldDB" id="A0A068WX77"/>
<proteinExistence type="predicted"/>
<dbReference type="GO" id="GO:0042284">
    <property type="term" value="F:sphingolipid delta-4 desaturase activity"/>
    <property type="evidence" value="ECO:0007669"/>
    <property type="project" value="TreeGrafter"/>
</dbReference>
<reference evidence="2 3" key="1">
    <citation type="journal article" date="2013" name="Nature">
        <title>The genomes of four tapeworm species reveal adaptations to parasitism.</title>
        <authorList>
            <person name="Tsai I.J."/>
            <person name="Zarowiecki M."/>
            <person name="Holroyd N."/>
            <person name="Garciarrubio A."/>
            <person name="Sanchez-Flores A."/>
            <person name="Brooks K.L."/>
            <person name="Tracey A."/>
            <person name="Bobes R.J."/>
            <person name="Fragoso G."/>
            <person name="Sciutto E."/>
            <person name="Aslett M."/>
            <person name="Beasley H."/>
            <person name="Bennett H.M."/>
            <person name="Cai J."/>
            <person name="Camicia F."/>
            <person name="Clark R."/>
            <person name="Cucher M."/>
            <person name="De Silva N."/>
            <person name="Day T.A."/>
            <person name="Deplazes P."/>
            <person name="Estrada K."/>
            <person name="Fernandez C."/>
            <person name="Holland P.W."/>
            <person name="Hou J."/>
            <person name="Hu S."/>
            <person name="Huckvale T."/>
            <person name="Hung S.S."/>
            <person name="Kamenetzky L."/>
            <person name="Keane J.A."/>
            <person name="Kiss F."/>
            <person name="Koziol U."/>
            <person name="Lambert O."/>
            <person name="Liu K."/>
            <person name="Luo X."/>
            <person name="Luo Y."/>
            <person name="Macchiaroli N."/>
            <person name="Nichol S."/>
            <person name="Paps J."/>
            <person name="Parkinson J."/>
            <person name="Pouchkina-Stantcheva N."/>
            <person name="Riddiford N."/>
            <person name="Rosenzvit M."/>
            <person name="Salinas G."/>
            <person name="Wasmuth J.D."/>
            <person name="Zamanian M."/>
            <person name="Zheng Y."/>
            <person name="Cai X."/>
            <person name="Soberon X."/>
            <person name="Olson P.D."/>
            <person name="Laclette J.P."/>
            <person name="Brehm K."/>
            <person name="Berriman M."/>
            <person name="Garciarrubio A."/>
            <person name="Bobes R.J."/>
            <person name="Fragoso G."/>
            <person name="Sanchez-Flores A."/>
            <person name="Estrada K."/>
            <person name="Cevallos M.A."/>
            <person name="Morett E."/>
            <person name="Gonzalez V."/>
            <person name="Portillo T."/>
            <person name="Ochoa-Leyva A."/>
            <person name="Jose M.V."/>
            <person name="Sciutto E."/>
            <person name="Landa A."/>
            <person name="Jimenez L."/>
            <person name="Valdes V."/>
            <person name="Carrero J.C."/>
            <person name="Larralde C."/>
            <person name="Morales-Montor J."/>
            <person name="Limon-Lason J."/>
            <person name="Soberon X."/>
            <person name="Laclette J.P."/>
        </authorList>
    </citation>
    <scope>NUCLEOTIDE SEQUENCE [LARGE SCALE GENOMIC DNA]</scope>
</reference>